<dbReference type="Proteomes" id="UP000251120">
    <property type="component" value="Chromosome"/>
</dbReference>
<reference evidence="1 3" key="1">
    <citation type="submission" date="2017-06" db="EMBL/GenBank/DDBJ databases">
        <title>Complete genome of Francisella adeliensis.</title>
        <authorList>
            <person name="Vallesi A."/>
            <person name="Sjodin A."/>
        </authorList>
    </citation>
    <scope>NUCLEOTIDE SEQUENCE [LARGE SCALE GENOMIC DNA]</scope>
    <source>
        <strain evidence="1 3">FDC440</strain>
    </source>
</reference>
<keyword evidence="4" id="KW-1185">Reference proteome</keyword>
<proteinExistence type="predicted"/>
<dbReference type="Proteomes" id="UP000681131">
    <property type="component" value="Chromosome"/>
</dbReference>
<evidence type="ECO:0000313" key="4">
    <source>
        <dbReference type="Proteomes" id="UP000681131"/>
    </source>
</evidence>
<sequence length="480" mass="55877">MTDDKNQDITSSETAMLTETFSNIAQNIKTELDDRINNYSNSLLYKYYNNLFYFIPKHCLLQIEDSNYSSYRIVPDEQFFIYDKKSERSLTYTPRMETNILPAEKVQCYKVNDNNLAVKIRLKNSFEHDSFNLWINPNLSNRENYSIDGFLEEILNSKTTDIFAKVIYSDGSEAIKKIFLSKLRYQLKPIENIAIEIHSRSICHGFNIKIENLFSYKSDEVKRITLYFKVNVSAYGLHEIDDLFKINLVPVFNLFDDYSYSFYANKLLSQAVIKHDQDVSAIPVSINSVYENNKIAEFNNFYFEGANEYYFNVSKHNLDYNVVFPDLANRNNNTKIHVYATWTQNLDLSNLIEVNSSLIASTQCKIKPISILPSKSNFNQSSATIFNLVGKLVSNNIYMKSTFLSILSLLDLPKEKMDLFAELIQDIDVDVITNHLMIITSNKYSKESKFFLRSILRMVCQFININSFTYIKEFSINEGR</sequence>
<evidence type="ECO:0000313" key="3">
    <source>
        <dbReference type="Proteomes" id="UP000251120"/>
    </source>
</evidence>
<dbReference type="AlphaFoldDB" id="A0A2Z4XVY7"/>
<dbReference type="OrthoDB" id="5619335at2"/>
<reference evidence="2 4" key="2">
    <citation type="submission" date="2019-08" db="EMBL/GenBank/DDBJ databases">
        <title>Complete genome sequences of Francisella adeliensis (FSC1325 and FSC1326).</title>
        <authorList>
            <person name="Ohrman C."/>
            <person name="Uneklint I."/>
            <person name="Vallesi A."/>
            <person name="Karlsson L."/>
            <person name="Sjodin A."/>
        </authorList>
    </citation>
    <scope>NUCLEOTIDE SEQUENCE [LARGE SCALE GENOMIC DNA]</scope>
    <source>
        <strain evidence="2 4">FSC1325</strain>
    </source>
</reference>
<evidence type="ECO:0000313" key="1">
    <source>
        <dbReference type="EMBL" id="AXA32997.1"/>
    </source>
</evidence>
<dbReference type="KEGG" id="fad:CDH04_00565"/>
<evidence type="ECO:0000313" key="2">
    <source>
        <dbReference type="EMBL" id="QIW11223.1"/>
    </source>
</evidence>
<organism evidence="1 3">
    <name type="scientific">Francisella adeliensis</name>
    <dbReference type="NCBI Taxonomy" id="2007306"/>
    <lineage>
        <taxon>Bacteria</taxon>
        <taxon>Pseudomonadati</taxon>
        <taxon>Pseudomonadota</taxon>
        <taxon>Gammaproteobacteria</taxon>
        <taxon>Thiotrichales</taxon>
        <taxon>Francisellaceae</taxon>
        <taxon>Francisella</taxon>
    </lineage>
</organism>
<accession>A0A2Z4XVY7</accession>
<protein>
    <submittedName>
        <fullName evidence="1">Uncharacterized protein</fullName>
    </submittedName>
</protein>
<gene>
    <name evidence="1" type="ORF">CDH04_00565</name>
    <name evidence="2" type="ORF">FZC43_00565</name>
</gene>
<dbReference type="EMBL" id="CP021781">
    <property type="protein sequence ID" value="AXA32997.1"/>
    <property type="molecule type" value="Genomic_DNA"/>
</dbReference>
<dbReference type="EMBL" id="CP043424">
    <property type="protein sequence ID" value="QIW11223.1"/>
    <property type="molecule type" value="Genomic_DNA"/>
</dbReference>
<dbReference type="NCBIfam" id="NF041246">
    <property type="entry name" value="T6SS_IglH_TssF"/>
    <property type="match status" value="1"/>
</dbReference>
<name>A0A2Z4XVY7_9GAMM</name>
<dbReference type="RefSeq" id="WP_112869174.1">
    <property type="nucleotide sequence ID" value="NZ_CP021781.1"/>
</dbReference>